<reference evidence="1 2" key="3">
    <citation type="journal article" date="2015" name="Genome Announc.">
        <title>Draft Genome Sequence of the Archiascomycetous Yeast Saitoella complicata.</title>
        <authorList>
            <person name="Yamauchi K."/>
            <person name="Kondo S."/>
            <person name="Hamamoto M."/>
            <person name="Takahashi Y."/>
            <person name="Ogura Y."/>
            <person name="Hayashi T."/>
            <person name="Nishida H."/>
        </authorList>
    </citation>
    <scope>NUCLEOTIDE SEQUENCE [LARGE SCALE GENOMIC DNA]</scope>
    <source>
        <strain evidence="1 2">NRRL Y-17804</strain>
    </source>
</reference>
<protein>
    <submittedName>
        <fullName evidence="1">Uncharacterized protein</fullName>
    </submittedName>
</protein>
<comment type="caution">
    <text evidence="1">The sequence shown here is derived from an EMBL/GenBank/DDBJ whole genome shotgun (WGS) entry which is preliminary data.</text>
</comment>
<reference evidence="1 2" key="1">
    <citation type="journal article" date="2011" name="J. Gen. Appl. Microbiol.">
        <title>Draft genome sequencing of the enigmatic yeast Saitoella complicata.</title>
        <authorList>
            <person name="Nishida H."/>
            <person name="Hamamoto M."/>
            <person name="Sugiyama J."/>
        </authorList>
    </citation>
    <scope>NUCLEOTIDE SEQUENCE [LARGE SCALE GENOMIC DNA]</scope>
    <source>
        <strain evidence="1 2">NRRL Y-17804</strain>
    </source>
</reference>
<proteinExistence type="predicted"/>
<keyword evidence="2" id="KW-1185">Reference proteome</keyword>
<dbReference type="EMBL" id="BACD03000071">
    <property type="protein sequence ID" value="GAO52513.1"/>
    <property type="molecule type" value="Genomic_DNA"/>
</dbReference>
<evidence type="ECO:0000313" key="2">
    <source>
        <dbReference type="Proteomes" id="UP000033140"/>
    </source>
</evidence>
<dbReference type="AlphaFoldDB" id="A0A0E9NRX7"/>
<organism evidence="1 2">
    <name type="scientific">Saitoella complicata (strain BCRC 22490 / CBS 7301 / JCM 7358 / NBRC 10748 / NRRL Y-17804)</name>
    <dbReference type="NCBI Taxonomy" id="698492"/>
    <lineage>
        <taxon>Eukaryota</taxon>
        <taxon>Fungi</taxon>
        <taxon>Dikarya</taxon>
        <taxon>Ascomycota</taxon>
        <taxon>Taphrinomycotina</taxon>
        <taxon>Taphrinomycotina incertae sedis</taxon>
        <taxon>Saitoella</taxon>
    </lineage>
</organism>
<evidence type="ECO:0000313" key="1">
    <source>
        <dbReference type="EMBL" id="GAO52513.1"/>
    </source>
</evidence>
<dbReference type="Proteomes" id="UP000033140">
    <property type="component" value="Unassembled WGS sequence"/>
</dbReference>
<sequence length="87" mass="10068">MSTRIASFTKKPPLISTRYPTRKVTKPIAYTLLAFWKRRSVTVCEFFCPIASERELESLVVCRVRIHTEKEDNSSAVRVDFPFAELT</sequence>
<reference evidence="1 2" key="2">
    <citation type="journal article" date="2014" name="J. Gen. Appl. Microbiol.">
        <title>The early diverging ascomycetous budding yeast Saitoella complicata has three histone deacetylases belonging to the Clr6, Hos2, and Rpd3 lineages.</title>
        <authorList>
            <person name="Nishida H."/>
            <person name="Matsumoto T."/>
            <person name="Kondo S."/>
            <person name="Hamamoto M."/>
            <person name="Yoshikawa H."/>
        </authorList>
    </citation>
    <scope>NUCLEOTIDE SEQUENCE [LARGE SCALE GENOMIC DNA]</scope>
    <source>
        <strain evidence="1 2">NRRL Y-17804</strain>
    </source>
</reference>
<accession>A0A0E9NRX7</accession>
<name>A0A0E9NRX7_SAICN</name>
<gene>
    <name evidence="1" type="ORF">G7K_6587-t1</name>
</gene>